<organism evidence="2 3">
    <name type="scientific">Paenibacillus filicis</name>
    <dbReference type="NCBI Taxonomy" id="669464"/>
    <lineage>
        <taxon>Bacteria</taxon>
        <taxon>Bacillati</taxon>
        <taxon>Bacillota</taxon>
        <taxon>Bacilli</taxon>
        <taxon>Bacillales</taxon>
        <taxon>Paenibacillaceae</taxon>
        <taxon>Paenibacillus</taxon>
    </lineage>
</organism>
<protein>
    <submittedName>
        <fullName evidence="2">Urea amidolyase associated protein UAAP1</fullName>
    </submittedName>
</protein>
<dbReference type="EMBL" id="JBBPCC010000007">
    <property type="protein sequence ID" value="MEK8128888.1"/>
    <property type="molecule type" value="Genomic_DNA"/>
</dbReference>
<evidence type="ECO:0000313" key="2">
    <source>
        <dbReference type="EMBL" id="MEK8128888.1"/>
    </source>
</evidence>
<evidence type="ECO:0000313" key="3">
    <source>
        <dbReference type="Proteomes" id="UP001469365"/>
    </source>
</evidence>
<dbReference type="NCBIfam" id="TIGR03425">
    <property type="entry name" value="urea_degr_2"/>
    <property type="match status" value="1"/>
</dbReference>
<proteinExistence type="predicted"/>
<feature type="domain" description="DUF1989" evidence="1">
    <location>
        <begin position="8"/>
        <end position="178"/>
    </location>
</feature>
<name>A0ABU9DJ36_9BACL</name>
<sequence length="240" mass="26681">MTTAYSITLQPGHKWSAYVSSGKLLRFTADGDEANLSCLFYHARHTAERYNMPDTLKAQHTAFLSAGHILMSDQGRALVSITEDTVGWHDTLSGYTTREGTDAKYGGTSFQTHRNEWLRSGEENLTVELFRHGLAARDLSVPLNLFSKVVCELNGDMHYVQQPTAGRYVTLRTEMDVLAVFSSTPNPLNPSPAFPVAAIEVQITNAEPVSPDDKCVQHCSENRRAFDNTWNAHKLTKGAY</sequence>
<reference evidence="2 3" key="1">
    <citation type="submission" date="2024-04" db="EMBL/GenBank/DDBJ databases">
        <title>draft genome sequnece of Paenibacillus filicis.</title>
        <authorList>
            <person name="Kim D.-U."/>
        </authorList>
    </citation>
    <scope>NUCLEOTIDE SEQUENCE [LARGE SCALE GENOMIC DNA]</scope>
    <source>
        <strain evidence="2 3">KACC14197</strain>
    </source>
</reference>
<comment type="caution">
    <text evidence="2">The sequence shown here is derived from an EMBL/GenBank/DDBJ whole genome shotgun (WGS) entry which is preliminary data.</text>
</comment>
<dbReference type="InterPro" id="IPR017792">
    <property type="entry name" value="UAAP1"/>
</dbReference>
<gene>
    <name evidence="2" type="ORF">WMW72_13370</name>
</gene>
<dbReference type="PANTHER" id="PTHR31527:SF0">
    <property type="entry name" value="RE64534P"/>
    <property type="match status" value="1"/>
</dbReference>
<dbReference type="Proteomes" id="UP001469365">
    <property type="component" value="Unassembled WGS sequence"/>
</dbReference>
<dbReference type="InterPro" id="IPR018959">
    <property type="entry name" value="DUF1989"/>
</dbReference>
<evidence type="ECO:0000259" key="1">
    <source>
        <dbReference type="Pfam" id="PF09347"/>
    </source>
</evidence>
<dbReference type="PANTHER" id="PTHR31527">
    <property type="entry name" value="RE64534P"/>
    <property type="match status" value="1"/>
</dbReference>
<accession>A0ABU9DJ36</accession>
<keyword evidence="3" id="KW-1185">Reference proteome</keyword>
<dbReference type="Pfam" id="PF09347">
    <property type="entry name" value="DUF1989"/>
    <property type="match status" value="1"/>
</dbReference>
<dbReference type="RefSeq" id="WP_341415978.1">
    <property type="nucleotide sequence ID" value="NZ_JBBPCC010000007.1"/>
</dbReference>